<proteinExistence type="predicted"/>
<gene>
    <name evidence="1" type="ORF">LSH36_220g02038</name>
</gene>
<comment type="caution">
    <text evidence="1">The sequence shown here is derived from an EMBL/GenBank/DDBJ whole genome shotgun (WGS) entry which is preliminary data.</text>
</comment>
<dbReference type="AlphaFoldDB" id="A0AAD9JN81"/>
<evidence type="ECO:0000313" key="1">
    <source>
        <dbReference type="EMBL" id="KAK2156149.1"/>
    </source>
</evidence>
<name>A0AAD9JN81_9ANNE</name>
<protein>
    <submittedName>
        <fullName evidence="1">Uncharacterized protein</fullName>
    </submittedName>
</protein>
<dbReference type="Proteomes" id="UP001208570">
    <property type="component" value="Unassembled WGS sequence"/>
</dbReference>
<keyword evidence="2" id="KW-1185">Reference proteome</keyword>
<organism evidence="1 2">
    <name type="scientific">Paralvinella palmiformis</name>
    <dbReference type="NCBI Taxonomy" id="53620"/>
    <lineage>
        <taxon>Eukaryota</taxon>
        <taxon>Metazoa</taxon>
        <taxon>Spiralia</taxon>
        <taxon>Lophotrochozoa</taxon>
        <taxon>Annelida</taxon>
        <taxon>Polychaeta</taxon>
        <taxon>Sedentaria</taxon>
        <taxon>Canalipalpata</taxon>
        <taxon>Terebellida</taxon>
        <taxon>Terebelliformia</taxon>
        <taxon>Alvinellidae</taxon>
        <taxon>Paralvinella</taxon>
    </lineage>
</organism>
<evidence type="ECO:0000313" key="2">
    <source>
        <dbReference type="Proteomes" id="UP001208570"/>
    </source>
</evidence>
<dbReference type="Gene3D" id="2.80.10.50">
    <property type="match status" value="1"/>
</dbReference>
<accession>A0AAD9JN81</accession>
<reference evidence="1" key="1">
    <citation type="journal article" date="2023" name="Mol. Biol. Evol.">
        <title>Third-Generation Sequencing Reveals the Adaptive Role of the Epigenome in Three Deep-Sea Polychaetes.</title>
        <authorList>
            <person name="Perez M."/>
            <person name="Aroh O."/>
            <person name="Sun Y."/>
            <person name="Lan Y."/>
            <person name="Juniper S.K."/>
            <person name="Young C.R."/>
            <person name="Angers B."/>
            <person name="Qian P.Y."/>
        </authorList>
    </citation>
    <scope>NUCLEOTIDE SEQUENCE</scope>
    <source>
        <strain evidence="1">P08H-3</strain>
    </source>
</reference>
<dbReference type="EMBL" id="JAODUP010000220">
    <property type="protein sequence ID" value="KAK2156149.1"/>
    <property type="molecule type" value="Genomic_DNA"/>
</dbReference>
<sequence length="122" mass="14448">MAVSRDTEDDLIEDYLRVGDQICLFCEESSGYVFSERTTSDTNILYTFHKQDQEKPKGINNPQVVTFRIHVQNRYKLHKRYEELKEQAARIPTDTDLQEQLKQAKVPSIYNNTHLKSHKKRF</sequence>